<reference evidence="1 2" key="1">
    <citation type="submission" date="2014-09" db="EMBL/GenBank/DDBJ databases">
        <title>High-quality draft genome sequence of Kocuria marina SO9-6, an actinobacterium isolated from a copper mine.</title>
        <authorList>
            <person name="Castro D.B."/>
            <person name="Pereira L.B."/>
            <person name="Silva M.V."/>
            <person name="Silva B.P."/>
            <person name="Zanardi B.R."/>
            <person name="Carlos C."/>
            <person name="Belgini D.R."/>
            <person name="Limache E.G."/>
            <person name="Lacerda G.V."/>
            <person name="Nery M.B."/>
            <person name="Gomes M.B."/>
            <person name="Souza S."/>
            <person name="Silva T.M."/>
            <person name="Rodrigues V.D."/>
            <person name="Paulino L.C."/>
            <person name="Vicentini R."/>
            <person name="Ferraz L.F."/>
            <person name="Ottoboni L.M."/>
        </authorList>
    </citation>
    <scope>NUCLEOTIDE SEQUENCE [LARGE SCALE GENOMIC DNA]</scope>
    <source>
        <strain evidence="1 2">SO9-6</strain>
    </source>
</reference>
<dbReference type="SUPFAM" id="SSF55961">
    <property type="entry name" value="Bet v1-like"/>
    <property type="match status" value="1"/>
</dbReference>
<dbReference type="STRING" id="223184.AS25_00165"/>
<dbReference type="InterPro" id="IPR023393">
    <property type="entry name" value="START-like_dom_sf"/>
</dbReference>
<dbReference type="eggNOG" id="ENOG503359U">
    <property type="taxonomic scope" value="Bacteria"/>
</dbReference>
<dbReference type="Pfam" id="PF10604">
    <property type="entry name" value="Polyketide_cyc2"/>
    <property type="match status" value="1"/>
</dbReference>
<dbReference type="InterPro" id="IPR019587">
    <property type="entry name" value="Polyketide_cyclase/dehydratase"/>
</dbReference>
<proteinExistence type="predicted"/>
<gene>
    <name evidence="1" type="ORF">AS25_00165</name>
</gene>
<dbReference type="Gene3D" id="3.30.530.20">
    <property type="match status" value="1"/>
</dbReference>
<accession>A0A0B0DJY1</accession>
<dbReference type="EMBL" id="JROM01000003">
    <property type="protein sequence ID" value="KHE75539.1"/>
    <property type="molecule type" value="Genomic_DNA"/>
</dbReference>
<evidence type="ECO:0000313" key="1">
    <source>
        <dbReference type="EMBL" id="KHE75539.1"/>
    </source>
</evidence>
<dbReference type="AlphaFoldDB" id="A0A0B0DJY1"/>
<name>A0A0B0DJY1_9MICC</name>
<dbReference type="Proteomes" id="UP000030664">
    <property type="component" value="Unassembled WGS sequence"/>
</dbReference>
<sequence length="132" mass="14393">MDMTVTRTGPARPADVWRHYEHLDLWTVWAPHLTNVRADSETLTPGTSGVVTALGVVPAAFRVLSVRATLHSWSWRVRVGPVTLELTHDVAPTPSGGSRADVRIHGPAPVLLAYRPLMGWALARLVRVGPAH</sequence>
<evidence type="ECO:0000313" key="2">
    <source>
        <dbReference type="Proteomes" id="UP000030664"/>
    </source>
</evidence>
<dbReference type="RefSeq" id="WP_035959134.1">
    <property type="nucleotide sequence ID" value="NZ_JROM01000003.1"/>
</dbReference>
<protein>
    <recommendedName>
        <fullName evidence="3">Polyketide cyclase</fullName>
    </recommendedName>
</protein>
<comment type="caution">
    <text evidence="1">The sequence shown here is derived from an EMBL/GenBank/DDBJ whole genome shotgun (WGS) entry which is preliminary data.</text>
</comment>
<evidence type="ECO:0008006" key="3">
    <source>
        <dbReference type="Google" id="ProtNLM"/>
    </source>
</evidence>
<organism evidence="1 2">
    <name type="scientific">Kocuria marina</name>
    <dbReference type="NCBI Taxonomy" id="223184"/>
    <lineage>
        <taxon>Bacteria</taxon>
        <taxon>Bacillati</taxon>
        <taxon>Actinomycetota</taxon>
        <taxon>Actinomycetes</taxon>
        <taxon>Micrococcales</taxon>
        <taxon>Micrococcaceae</taxon>
        <taxon>Kocuria</taxon>
    </lineage>
</organism>